<dbReference type="EMBL" id="JBHMDG010000017">
    <property type="protein sequence ID" value="MFB9314308.1"/>
    <property type="molecule type" value="Genomic_DNA"/>
</dbReference>
<dbReference type="Pfam" id="PF25547">
    <property type="entry name" value="WXG100_2"/>
    <property type="match status" value="1"/>
</dbReference>
<comment type="caution">
    <text evidence="2">The sequence shown here is derived from an EMBL/GenBank/DDBJ whole genome shotgun (WGS) entry which is preliminary data.</text>
</comment>
<organism evidence="2 3">
    <name type="scientific">Nocardioides plantarum</name>
    <dbReference type="NCBI Taxonomy" id="29299"/>
    <lineage>
        <taxon>Bacteria</taxon>
        <taxon>Bacillati</taxon>
        <taxon>Actinomycetota</taxon>
        <taxon>Actinomycetes</taxon>
        <taxon>Propionibacteriales</taxon>
        <taxon>Nocardioidaceae</taxon>
        <taxon>Nocardioides</taxon>
    </lineage>
</organism>
<name>A0ABV5KDW8_9ACTN</name>
<keyword evidence="3" id="KW-1185">Reference proteome</keyword>
<dbReference type="Proteomes" id="UP001589750">
    <property type="component" value="Unassembled WGS sequence"/>
</dbReference>
<evidence type="ECO:0000259" key="1">
    <source>
        <dbReference type="Pfam" id="PF25547"/>
    </source>
</evidence>
<accession>A0ABV5KDW8</accession>
<feature type="domain" description="Outer membrane channel protein CpnT-like N-terminal" evidence="1">
    <location>
        <begin position="134"/>
        <end position="268"/>
    </location>
</feature>
<protein>
    <recommendedName>
        <fullName evidence="1">Outer membrane channel protein CpnT-like N-terminal domain-containing protein</fullName>
    </recommendedName>
</protein>
<proteinExistence type="predicted"/>
<sequence>MNIALDVSGGGYDSAAEAFVGGNQAIARGYTSLVGKLSGYSAMAGDDTSSEDFVANYDSAAADTVGAIAELATAYGNLALLTATSGKNHGDANRGSVYGGAAAGGGDAAEPQPDVVSAYTPPSSLGGDNQDMPEFWNLVVDHLQGWAWPSADTGKLREAAGTWRAVADDIDRAPSFASVADSHLSGQKSPEIPFARTAIGELKTQTTDLAAHCRELAGACDDYAEQVDTTRDTIKGLIKDLAIEVGATAVVSGLLSVVTFGGAAAVGAGVALQRAISCARNIIKALMALKAVRAIGTMVRTLPKIRSVRSALKKFQNIRKVRRAAKGIDKQLWSPGKWTRPKNALKHFNKHKGEFPGVRNAKEYVEAAKKFMTDPPPGTYTRVRESDGAIMRYNPDSNTLGIMTKDGVMQTMFKPQVGKHPFPTNWDYFLHG</sequence>
<dbReference type="RefSeq" id="WP_140009447.1">
    <property type="nucleotide sequence ID" value="NZ_JBHMDG010000017.1"/>
</dbReference>
<reference evidence="2 3" key="1">
    <citation type="submission" date="2024-09" db="EMBL/GenBank/DDBJ databases">
        <authorList>
            <person name="Sun Q."/>
            <person name="Mori K."/>
        </authorList>
    </citation>
    <scope>NUCLEOTIDE SEQUENCE [LARGE SCALE GENOMIC DNA]</scope>
    <source>
        <strain evidence="2 3">JCM 9626</strain>
    </source>
</reference>
<gene>
    <name evidence="2" type="ORF">ACFFRI_14730</name>
</gene>
<evidence type="ECO:0000313" key="3">
    <source>
        <dbReference type="Proteomes" id="UP001589750"/>
    </source>
</evidence>
<dbReference type="InterPro" id="IPR057746">
    <property type="entry name" value="CpnT-like_N"/>
</dbReference>
<evidence type="ECO:0000313" key="2">
    <source>
        <dbReference type="EMBL" id="MFB9314308.1"/>
    </source>
</evidence>